<protein>
    <recommendedName>
        <fullName evidence="2">Aminotransferase class V domain-containing protein</fullName>
    </recommendedName>
</protein>
<dbReference type="EMBL" id="JPMI01000233">
    <property type="protein sequence ID" value="KFA89710.1"/>
    <property type="molecule type" value="Genomic_DNA"/>
</dbReference>
<dbReference type="InterPro" id="IPR015424">
    <property type="entry name" value="PyrdxlP-dep_Trfase"/>
</dbReference>
<evidence type="ECO:0000259" key="2">
    <source>
        <dbReference type="Pfam" id="PF00266"/>
    </source>
</evidence>
<evidence type="ECO:0000313" key="4">
    <source>
        <dbReference type="Proteomes" id="UP000028547"/>
    </source>
</evidence>
<name>A0A084SMM5_9BACT</name>
<dbReference type="Gene3D" id="3.40.640.10">
    <property type="entry name" value="Type I PLP-dependent aspartate aminotransferase-like (Major domain)"/>
    <property type="match status" value="1"/>
</dbReference>
<keyword evidence="1" id="KW-0663">Pyridoxal phosphate</keyword>
<dbReference type="InterPro" id="IPR015421">
    <property type="entry name" value="PyrdxlP-dep_Trfase_major"/>
</dbReference>
<evidence type="ECO:0000313" key="3">
    <source>
        <dbReference type="EMBL" id="KFA89710.1"/>
    </source>
</evidence>
<proteinExistence type="predicted"/>
<feature type="domain" description="Aminotransferase class V" evidence="2">
    <location>
        <begin position="64"/>
        <end position="432"/>
    </location>
</feature>
<accession>A0A084SMM5</accession>
<sequence>MSRRGFLLTSTLAAGAGVVPTGVAAEKKPGGAPFDSKNWGAVRRQFDLDPNYIHLSLFFLSSHPRPVREAIAAYRQQLESNPLQTVERLAFGGPPEEYVPAKVCNAIASYIGGSADDIALTQNTTTGLAVIYQGLPLKPGDEILTTTHDHFVHHEAIRLAAERAGATWRKIPLFDSYDSISADDMVERLRKAIRPETRVVGVTWVHSSSGLKLPLRRIADALAVVNRERSPDRRVFFVVDGVHGLGVESPDIVAMGMDAFSAGTHKWIFGPRGTGFVWARPEVWSVMRPLMPSTSSAELFFAWAGEKPPDMPARATWFSPGGFQAFEHYWAVPPAFEFHRAIGPARITERIHELNAQMREGLAKMPHVTLYTPRSKELSSGMVCFDVKGMSPQQVVQRLAERNRVLASTTPYAVPFARVAFGIQNTTAEVEKTLAAIRSMA</sequence>
<dbReference type="Pfam" id="PF00266">
    <property type="entry name" value="Aminotran_5"/>
    <property type="match status" value="1"/>
</dbReference>
<dbReference type="Gene3D" id="3.90.1150.10">
    <property type="entry name" value="Aspartate Aminotransferase, domain 1"/>
    <property type="match status" value="1"/>
</dbReference>
<dbReference type="InterPro" id="IPR015422">
    <property type="entry name" value="PyrdxlP-dep_Trfase_small"/>
</dbReference>
<comment type="caution">
    <text evidence="3">The sequence shown here is derived from an EMBL/GenBank/DDBJ whole genome shotgun (WGS) entry which is preliminary data.</text>
</comment>
<dbReference type="AlphaFoldDB" id="A0A084SMM5"/>
<reference evidence="3 4" key="1">
    <citation type="submission" date="2014-07" db="EMBL/GenBank/DDBJ databases">
        <title>Draft Genome Sequence of Gephyronic Acid Producer, Cystobacter violaceus Strain Cb vi76.</title>
        <authorList>
            <person name="Stevens D.C."/>
            <person name="Young J."/>
            <person name="Carmichael R."/>
            <person name="Tan J."/>
            <person name="Taylor R.E."/>
        </authorList>
    </citation>
    <scope>NUCLEOTIDE SEQUENCE [LARGE SCALE GENOMIC DNA]</scope>
    <source>
        <strain evidence="3 4">Cb vi76</strain>
    </source>
</reference>
<dbReference type="PANTHER" id="PTHR43092">
    <property type="entry name" value="L-CYSTEINE DESULFHYDRASE"/>
    <property type="match status" value="1"/>
</dbReference>
<dbReference type="PANTHER" id="PTHR43092:SF6">
    <property type="entry name" value="BLR1280 PROTEIN"/>
    <property type="match status" value="1"/>
</dbReference>
<dbReference type="Proteomes" id="UP000028547">
    <property type="component" value="Unassembled WGS sequence"/>
</dbReference>
<evidence type="ECO:0000256" key="1">
    <source>
        <dbReference type="ARBA" id="ARBA00022898"/>
    </source>
</evidence>
<dbReference type="SUPFAM" id="SSF53383">
    <property type="entry name" value="PLP-dependent transferases"/>
    <property type="match status" value="1"/>
</dbReference>
<organism evidence="3 4">
    <name type="scientific">Archangium violaceum Cb vi76</name>
    <dbReference type="NCBI Taxonomy" id="1406225"/>
    <lineage>
        <taxon>Bacteria</taxon>
        <taxon>Pseudomonadati</taxon>
        <taxon>Myxococcota</taxon>
        <taxon>Myxococcia</taxon>
        <taxon>Myxococcales</taxon>
        <taxon>Cystobacterineae</taxon>
        <taxon>Archangiaceae</taxon>
        <taxon>Archangium</taxon>
    </lineage>
</organism>
<dbReference type="InterPro" id="IPR000192">
    <property type="entry name" value="Aminotrans_V_dom"/>
</dbReference>
<gene>
    <name evidence="3" type="ORF">Q664_33015</name>
</gene>